<dbReference type="InterPro" id="IPR001683">
    <property type="entry name" value="PX_dom"/>
</dbReference>
<reference evidence="3 4" key="1">
    <citation type="submission" date="2021-06" db="EMBL/GenBank/DDBJ databases">
        <authorList>
            <person name="Palmer J.M."/>
        </authorList>
    </citation>
    <scope>NUCLEOTIDE SEQUENCE [LARGE SCALE GENOMIC DNA]</scope>
    <source>
        <strain evidence="3 4">XC_2019</strain>
        <tissue evidence="3">Muscle</tissue>
    </source>
</reference>
<evidence type="ECO:0000259" key="2">
    <source>
        <dbReference type="PROSITE" id="PS50195"/>
    </source>
</evidence>
<dbReference type="Pfam" id="PF03700">
    <property type="entry name" value="Sorting_nexin"/>
    <property type="match status" value="1"/>
</dbReference>
<dbReference type="SUPFAM" id="SSF64268">
    <property type="entry name" value="PX domain"/>
    <property type="match status" value="1"/>
</dbReference>
<comment type="caution">
    <text evidence="3">The sequence shown here is derived from an EMBL/GenBank/DDBJ whole genome shotgun (WGS) entry which is preliminary data.</text>
</comment>
<keyword evidence="4" id="KW-1185">Reference proteome</keyword>
<name>A0ABV0SDT8_9TELE</name>
<protein>
    <recommendedName>
        <fullName evidence="2">PX domain-containing protein</fullName>
    </recommendedName>
</protein>
<evidence type="ECO:0000256" key="1">
    <source>
        <dbReference type="SAM" id="MobiDB-lite"/>
    </source>
</evidence>
<dbReference type="Gene3D" id="3.30.1520.10">
    <property type="entry name" value="Phox-like domain"/>
    <property type="match status" value="1"/>
</dbReference>
<evidence type="ECO:0000313" key="4">
    <source>
        <dbReference type="Proteomes" id="UP001434883"/>
    </source>
</evidence>
<dbReference type="InterPro" id="IPR005329">
    <property type="entry name" value="Sorting_nexin_N"/>
</dbReference>
<dbReference type="Pfam" id="PF00787">
    <property type="entry name" value="PX"/>
    <property type="match status" value="1"/>
</dbReference>
<feature type="region of interest" description="Disordered" evidence="1">
    <location>
        <begin position="1"/>
        <end position="114"/>
    </location>
</feature>
<dbReference type="PANTHER" id="PTHR10555:SF129">
    <property type="entry name" value="SORTING NEXIN-1"/>
    <property type="match status" value="1"/>
</dbReference>
<dbReference type="EMBL" id="JAHRIN010076100">
    <property type="protein sequence ID" value="MEQ2217763.1"/>
    <property type="molecule type" value="Genomic_DNA"/>
</dbReference>
<dbReference type="PANTHER" id="PTHR10555">
    <property type="entry name" value="SORTING NEXIN"/>
    <property type="match status" value="1"/>
</dbReference>
<feature type="compositionally biased region" description="Polar residues" evidence="1">
    <location>
        <begin position="38"/>
        <end position="47"/>
    </location>
</feature>
<feature type="compositionally biased region" description="Polar residues" evidence="1">
    <location>
        <begin position="86"/>
        <end position="106"/>
    </location>
</feature>
<feature type="domain" description="PX" evidence="2">
    <location>
        <begin position="132"/>
        <end position="227"/>
    </location>
</feature>
<dbReference type="InterPro" id="IPR036871">
    <property type="entry name" value="PX_dom_sf"/>
</dbReference>
<dbReference type="PROSITE" id="PS50195">
    <property type="entry name" value="PX"/>
    <property type="match status" value="1"/>
</dbReference>
<proteinExistence type="predicted"/>
<evidence type="ECO:0000313" key="3">
    <source>
        <dbReference type="EMBL" id="MEQ2217763.1"/>
    </source>
</evidence>
<accession>A0ABV0SDT8</accession>
<sequence>MASSSDRNPPPFSVSEQSEPGLSDMADGDSDDGEDIFVSNSFQNHPASVSRGVLQPEVEEAAAAKPNGVHSDDDDDDDLFAEAQADLSSDTSGSSARKDLSTSSGLPSARSPADLLPTSLEQLEEEEAKDSFDVDVAVTNPEKVGDGMNAYVAYKVSTRTSLPMFKSKAFTARRRFSDFLGLYEKLSAKQSLHGCIIPPPPEKSVVGKRRSLSHFVPRQPRTSMCFI</sequence>
<dbReference type="SMART" id="SM00312">
    <property type="entry name" value="PX"/>
    <property type="match status" value="1"/>
</dbReference>
<gene>
    <name evidence="3" type="ORF">XENOCAPTIV_021812</name>
</gene>
<feature type="compositionally biased region" description="Acidic residues" evidence="1">
    <location>
        <begin position="26"/>
        <end position="35"/>
    </location>
</feature>
<dbReference type="Proteomes" id="UP001434883">
    <property type="component" value="Unassembled WGS sequence"/>
</dbReference>
<organism evidence="3 4">
    <name type="scientific">Xenoophorus captivus</name>
    <dbReference type="NCBI Taxonomy" id="1517983"/>
    <lineage>
        <taxon>Eukaryota</taxon>
        <taxon>Metazoa</taxon>
        <taxon>Chordata</taxon>
        <taxon>Craniata</taxon>
        <taxon>Vertebrata</taxon>
        <taxon>Euteleostomi</taxon>
        <taxon>Actinopterygii</taxon>
        <taxon>Neopterygii</taxon>
        <taxon>Teleostei</taxon>
        <taxon>Neoteleostei</taxon>
        <taxon>Acanthomorphata</taxon>
        <taxon>Ovalentaria</taxon>
        <taxon>Atherinomorphae</taxon>
        <taxon>Cyprinodontiformes</taxon>
        <taxon>Goodeidae</taxon>
        <taxon>Xenoophorus</taxon>
    </lineage>
</organism>